<feature type="compositionally biased region" description="Basic residues" evidence="1">
    <location>
        <begin position="348"/>
        <end position="358"/>
    </location>
</feature>
<feature type="compositionally biased region" description="Basic and acidic residues" evidence="1">
    <location>
        <begin position="359"/>
        <end position="372"/>
    </location>
</feature>
<protein>
    <submittedName>
        <fullName evidence="2">Uncharacterized protein</fullName>
    </submittedName>
</protein>
<feature type="compositionally biased region" description="Basic and acidic residues" evidence="1">
    <location>
        <begin position="212"/>
        <end position="234"/>
    </location>
</feature>
<evidence type="ECO:0000256" key="1">
    <source>
        <dbReference type="SAM" id="MobiDB-lite"/>
    </source>
</evidence>
<feature type="compositionally biased region" description="Acidic residues" evidence="1">
    <location>
        <begin position="530"/>
        <end position="540"/>
    </location>
</feature>
<feature type="compositionally biased region" description="Basic and acidic residues" evidence="1">
    <location>
        <begin position="155"/>
        <end position="172"/>
    </location>
</feature>
<dbReference type="EMBL" id="FN654884">
    <property type="protein sequence ID" value="CBY37018.1"/>
    <property type="molecule type" value="Genomic_DNA"/>
</dbReference>
<reference evidence="2" key="1">
    <citation type="journal article" date="2010" name="Science">
        <title>Plasticity of animal genome architecture unmasked by rapid evolution of a pelagic tunicate.</title>
        <authorList>
            <person name="Denoeud F."/>
            <person name="Henriet S."/>
            <person name="Mungpakdee S."/>
            <person name="Aury J.M."/>
            <person name="Da Silva C."/>
            <person name="Brinkmann H."/>
            <person name="Mikhaleva J."/>
            <person name="Olsen L.C."/>
            <person name="Jubin C."/>
            <person name="Canestro C."/>
            <person name="Bouquet J.M."/>
            <person name="Danks G."/>
            <person name="Poulain J."/>
            <person name="Campsteijn C."/>
            <person name="Adamski M."/>
            <person name="Cross I."/>
            <person name="Yadetie F."/>
            <person name="Muffato M."/>
            <person name="Louis A."/>
            <person name="Butcher S."/>
            <person name="Tsagkogeorga G."/>
            <person name="Konrad A."/>
            <person name="Singh S."/>
            <person name="Jensen M.F."/>
            <person name="Cong E.H."/>
            <person name="Eikeseth-Otteraa H."/>
            <person name="Noel B."/>
            <person name="Anthouard V."/>
            <person name="Porcel B.M."/>
            <person name="Kachouri-Lafond R."/>
            <person name="Nishino A."/>
            <person name="Ugolini M."/>
            <person name="Chourrout P."/>
            <person name="Nishida H."/>
            <person name="Aasland R."/>
            <person name="Huzurbazar S."/>
            <person name="Westhof E."/>
            <person name="Delsuc F."/>
            <person name="Lehrach H."/>
            <person name="Reinhardt R."/>
            <person name="Weissenbach J."/>
            <person name="Roy S.W."/>
            <person name="Artiguenave F."/>
            <person name="Postlethwait J.H."/>
            <person name="Manak J.R."/>
            <person name="Thompson E.M."/>
            <person name="Jaillon O."/>
            <person name="Du Pasquier L."/>
            <person name="Boudinot P."/>
            <person name="Liberles D.A."/>
            <person name="Volff J.N."/>
            <person name="Philippe H."/>
            <person name="Lenhard B."/>
            <person name="Roest Crollius H."/>
            <person name="Wincker P."/>
            <person name="Chourrout D."/>
        </authorList>
    </citation>
    <scope>NUCLEOTIDE SEQUENCE [LARGE SCALE GENOMIC DNA]</scope>
</reference>
<feature type="compositionally biased region" description="Acidic residues" evidence="1">
    <location>
        <begin position="194"/>
        <end position="203"/>
    </location>
</feature>
<feature type="compositionally biased region" description="Basic and acidic residues" evidence="1">
    <location>
        <begin position="385"/>
        <end position="399"/>
    </location>
</feature>
<dbReference type="AlphaFoldDB" id="E4YNH0"/>
<feature type="compositionally biased region" description="Polar residues" evidence="1">
    <location>
        <begin position="428"/>
        <end position="457"/>
    </location>
</feature>
<name>E4YNH0_OIKDI</name>
<feature type="region of interest" description="Disordered" evidence="1">
    <location>
        <begin position="498"/>
        <end position="540"/>
    </location>
</feature>
<feature type="compositionally biased region" description="Low complexity" evidence="1">
    <location>
        <begin position="54"/>
        <end position="66"/>
    </location>
</feature>
<feature type="compositionally biased region" description="Basic and acidic residues" evidence="1">
    <location>
        <begin position="11"/>
        <end position="27"/>
    </location>
</feature>
<sequence>MSARKSSRLARMRDNLRDTEKTPKKADSSMVKLPVLEKKKTISESIPVPRKTRSSAVLSQQSKSSSICDVESTEVQLQYRSSMYDKIKGGKRVIKPNPGNLSFAKTAFKKTIPKKEEDARDFSLRSKTDANKEKSKELFKAPERKATMRIKKSKGRAEEVQENEESKNDNKSKLKKEKRVKNEHENSEEVLILVDEEDPDEDSSVSLLPDSVIEREQKKEDMEVDGENPKETAKEPQATLEDEKEYSKVILETKTTSHVQTLKRKSSILDFFKPLSLLHSHEQVATPAKKAKKDGGQESSASDSSRPESECPPVEPPFVKGLETPTIVVDSSNGPITIDDTSCAEKRRLSHKVKSLKKSRNEAAERRRERLKNTNYWSKEAQIIKGKERPGWSKVKEPAKSNNSTQTPKRSFSPRNDTSFTPVEREVSQTISSPSVSTFLSPLSVSAPGNSVTSSPLATPLAQSPAKPPVTFQETFSTLSSQVEPHAVHRVICQPERISISSDDETDRPVFVPAPIEQPDKDDVSSTSFESDEEQSEIEPANDYERGMIAIREKHRIVVVTDDEEDRTLPLYNLDFKERRDALSFACFADWLTTSPLVRTAVENWQRNNPEDCRRLGNEVFVNSYQPKDLPWRQCKKKESMEMAQIASKQVDHVTGNEIQMVDEIELAQINHKERVHNRAG</sequence>
<gene>
    <name evidence="2" type="ORF">GSOID_T00030085001</name>
</gene>
<dbReference type="Proteomes" id="UP000011014">
    <property type="component" value="Unassembled WGS sequence"/>
</dbReference>
<organism evidence="2">
    <name type="scientific">Oikopleura dioica</name>
    <name type="common">Tunicate</name>
    <dbReference type="NCBI Taxonomy" id="34765"/>
    <lineage>
        <taxon>Eukaryota</taxon>
        <taxon>Metazoa</taxon>
        <taxon>Chordata</taxon>
        <taxon>Tunicata</taxon>
        <taxon>Appendicularia</taxon>
        <taxon>Copelata</taxon>
        <taxon>Oikopleuridae</taxon>
        <taxon>Oikopleura</taxon>
    </lineage>
</organism>
<feature type="region of interest" description="Disordered" evidence="1">
    <location>
        <begin position="1"/>
        <end position="67"/>
    </location>
</feature>
<feature type="region of interest" description="Disordered" evidence="1">
    <location>
        <begin position="114"/>
        <end position="244"/>
    </location>
</feature>
<feature type="compositionally biased region" description="Basic residues" evidence="1">
    <location>
        <begin position="1"/>
        <end position="10"/>
    </location>
</feature>
<evidence type="ECO:0000313" key="2">
    <source>
        <dbReference type="EMBL" id="CBY37018.1"/>
    </source>
</evidence>
<accession>E4YNH0</accession>
<proteinExistence type="predicted"/>
<feature type="compositionally biased region" description="Polar residues" evidence="1">
    <location>
        <begin position="400"/>
        <end position="421"/>
    </location>
</feature>
<feature type="region of interest" description="Disordered" evidence="1">
    <location>
        <begin position="283"/>
        <end position="469"/>
    </location>
</feature>
<feature type="compositionally biased region" description="Basic and acidic residues" evidence="1">
    <location>
        <begin position="114"/>
        <end position="146"/>
    </location>
</feature>